<gene>
    <name evidence="1" type="ORF">ASIM_LOCUS6623</name>
</gene>
<evidence type="ECO:0000313" key="2">
    <source>
        <dbReference type="Proteomes" id="UP000267096"/>
    </source>
</evidence>
<organism evidence="3">
    <name type="scientific">Anisakis simplex</name>
    <name type="common">Herring worm</name>
    <dbReference type="NCBI Taxonomy" id="6269"/>
    <lineage>
        <taxon>Eukaryota</taxon>
        <taxon>Metazoa</taxon>
        <taxon>Ecdysozoa</taxon>
        <taxon>Nematoda</taxon>
        <taxon>Chromadorea</taxon>
        <taxon>Rhabditida</taxon>
        <taxon>Spirurina</taxon>
        <taxon>Ascaridomorpha</taxon>
        <taxon>Ascaridoidea</taxon>
        <taxon>Anisakidae</taxon>
        <taxon>Anisakis</taxon>
        <taxon>Anisakis simplex complex</taxon>
    </lineage>
</organism>
<dbReference type="Proteomes" id="UP000267096">
    <property type="component" value="Unassembled WGS sequence"/>
</dbReference>
<dbReference type="AlphaFoldDB" id="A0A0M3JGU2"/>
<proteinExistence type="predicted"/>
<dbReference type="WBParaSite" id="ASIM_0000685001-mRNA-1">
    <property type="protein sequence ID" value="ASIM_0000685001-mRNA-1"/>
    <property type="gene ID" value="ASIM_0000685001"/>
</dbReference>
<reference evidence="3" key="1">
    <citation type="submission" date="2017-02" db="UniProtKB">
        <authorList>
            <consortium name="WormBaseParasite"/>
        </authorList>
    </citation>
    <scope>IDENTIFICATION</scope>
</reference>
<evidence type="ECO:0000313" key="3">
    <source>
        <dbReference type="WBParaSite" id="ASIM_0000685001-mRNA-1"/>
    </source>
</evidence>
<keyword evidence="2" id="KW-1185">Reference proteome</keyword>
<dbReference type="EMBL" id="UYRR01014670">
    <property type="protein sequence ID" value="VDK27413.1"/>
    <property type="molecule type" value="Genomic_DNA"/>
</dbReference>
<protein>
    <submittedName>
        <fullName evidence="1 3">Uncharacterized protein</fullName>
    </submittedName>
</protein>
<reference evidence="1 2" key="2">
    <citation type="submission" date="2018-11" db="EMBL/GenBank/DDBJ databases">
        <authorList>
            <consortium name="Pathogen Informatics"/>
        </authorList>
    </citation>
    <scope>NUCLEOTIDE SEQUENCE [LARGE SCALE GENOMIC DNA]</scope>
</reference>
<accession>A0A0M3JGU2</accession>
<name>A0A0M3JGU2_ANISI</name>
<evidence type="ECO:0000313" key="1">
    <source>
        <dbReference type="EMBL" id="VDK27413.1"/>
    </source>
</evidence>
<sequence>MEGELGQRNQVMQQMKADLQNNEARIEHMKKATAVKEQHFKESETSLVSCYFLS</sequence>